<reference evidence="1" key="1">
    <citation type="submission" date="2020-05" db="EMBL/GenBank/DDBJ databases">
        <title>Large-scale comparative analyses of tick genomes elucidate their genetic diversity and vector capacities.</title>
        <authorList>
            <person name="Jia N."/>
            <person name="Wang J."/>
            <person name="Shi W."/>
            <person name="Du L."/>
            <person name="Sun Y."/>
            <person name="Zhan W."/>
            <person name="Jiang J."/>
            <person name="Wang Q."/>
            <person name="Zhang B."/>
            <person name="Ji P."/>
            <person name="Sakyi L.B."/>
            <person name="Cui X."/>
            <person name="Yuan T."/>
            <person name="Jiang B."/>
            <person name="Yang W."/>
            <person name="Lam T.T.-Y."/>
            <person name="Chang Q."/>
            <person name="Ding S."/>
            <person name="Wang X."/>
            <person name="Zhu J."/>
            <person name="Ruan X."/>
            <person name="Zhao L."/>
            <person name="Wei J."/>
            <person name="Que T."/>
            <person name="Du C."/>
            <person name="Cheng J."/>
            <person name="Dai P."/>
            <person name="Han X."/>
            <person name="Huang E."/>
            <person name="Gao Y."/>
            <person name="Liu J."/>
            <person name="Shao H."/>
            <person name="Ye R."/>
            <person name="Li L."/>
            <person name="Wei W."/>
            <person name="Wang X."/>
            <person name="Wang C."/>
            <person name="Yang T."/>
            <person name="Huo Q."/>
            <person name="Li W."/>
            <person name="Guo W."/>
            <person name="Chen H."/>
            <person name="Zhou L."/>
            <person name="Ni X."/>
            <person name="Tian J."/>
            <person name="Zhou Y."/>
            <person name="Sheng Y."/>
            <person name="Liu T."/>
            <person name="Pan Y."/>
            <person name="Xia L."/>
            <person name="Li J."/>
            <person name="Zhao F."/>
            <person name="Cao W."/>
        </authorList>
    </citation>
    <scope>NUCLEOTIDE SEQUENCE</scope>
    <source>
        <strain evidence="1">Dsil-2018</strain>
    </source>
</reference>
<keyword evidence="2" id="KW-1185">Reference proteome</keyword>
<evidence type="ECO:0000313" key="2">
    <source>
        <dbReference type="Proteomes" id="UP000821865"/>
    </source>
</evidence>
<sequence length="211" mass="22296">MKSPVICLLLIAVLHCVFVGSLLLPLGSIASTANGILGFKISLAASALSMLTKGFKGTFNLRAGTDIADSPSDELNGRSGLLVPDMTTTTSTTTEQTEVRVPISVLQDIFKLNHDQRHQTDLLFTFLKEMDDRGCVSRMVCESATDAMRLGQVGNATAHFFETNVAVNTGPASFFLSAAKTGRSKGLAGCAQAFPECTADLPHILTAAGLM</sequence>
<dbReference type="EMBL" id="CM023472">
    <property type="protein sequence ID" value="KAH7960239.1"/>
    <property type="molecule type" value="Genomic_DNA"/>
</dbReference>
<dbReference type="Proteomes" id="UP000821865">
    <property type="component" value="Chromosome 3"/>
</dbReference>
<gene>
    <name evidence="1" type="ORF">HPB49_018099</name>
</gene>
<comment type="caution">
    <text evidence="1">The sequence shown here is derived from an EMBL/GenBank/DDBJ whole genome shotgun (WGS) entry which is preliminary data.</text>
</comment>
<evidence type="ECO:0000313" key="1">
    <source>
        <dbReference type="EMBL" id="KAH7960239.1"/>
    </source>
</evidence>
<protein>
    <submittedName>
        <fullName evidence="1">Uncharacterized protein</fullName>
    </submittedName>
</protein>
<organism evidence="1 2">
    <name type="scientific">Dermacentor silvarum</name>
    <name type="common">Tick</name>
    <dbReference type="NCBI Taxonomy" id="543639"/>
    <lineage>
        <taxon>Eukaryota</taxon>
        <taxon>Metazoa</taxon>
        <taxon>Ecdysozoa</taxon>
        <taxon>Arthropoda</taxon>
        <taxon>Chelicerata</taxon>
        <taxon>Arachnida</taxon>
        <taxon>Acari</taxon>
        <taxon>Parasitiformes</taxon>
        <taxon>Ixodida</taxon>
        <taxon>Ixodoidea</taxon>
        <taxon>Ixodidae</taxon>
        <taxon>Rhipicephalinae</taxon>
        <taxon>Dermacentor</taxon>
    </lineage>
</organism>
<accession>A0ACB8D7K3</accession>
<name>A0ACB8D7K3_DERSI</name>
<proteinExistence type="predicted"/>